<feature type="compositionally biased region" description="Low complexity" evidence="1">
    <location>
        <begin position="450"/>
        <end position="463"/>
    </location>
</feature>
<sequence>MEQSWQFYYQLSQEAQQNSNLILTYCLKGYSCQLMNDQRKILKQHNDPDVHKLEQLLTQRFSEIEQLIQQYPNLKNKEQNKQQLISQVQSNVAQVLQSLTQGAFTPMNKQILEKNVAYIDALQYYGPLTSELNNLKSVALQKLAQFSQPRSQDNDNFNVPEEGGVAQFNQSKISMQNNQQYLNNTPNNALSPSQQDAYYQEAFSKLHNSRINEMDQSSVKRILEISKAMNQLDINQPNVAQKIPSQIAPKIEQSQRIKSIYHPPNFDTFSAKDGQPQNENVNPSFDNSFGTPNPDLLQQSNFKKLNDQQSNGQLYSNLNNNNNLPQSQESPNNYFFKNSQNQQSQIKPPQQPAPIDNFGTPNPDFNLNQFNQINQVQQIQQQQFSNFQPAPQQPQFPINSNIQPSQFDNNFQNQGFNNNNNNVQQSNFNNNNNNFGYPFVGQQQQPPKQPSFVQQQPPAQQQQSKIPDVAPSQSKSYPLTGQKKSNGLIKVQSKKLVEQTIAQMKSGSLEQVKANLTEAIKLLDEVQL</sequence>
<protein>
    <submittedName>
        <fullName evidence="2">Uncharacterized protein</fullName>
    </submittedName>
</protein>
<dbReference type="Proteomes" id="UP000009168">
    <property type="component" value="Unassembled WGS sequence"/>
</dbReference>
<dbReference type="AlphaFoldDB" id="Q22T21"/>
<dbReference type="RefSeq" id="XP_001008862.3">
    <property type="nucleotide sequence ID" value="XM_001008862.4"/>
</dbReference>
<keyword evidence="3" id="KW-1185">Reference proteome</keyword>
<organism evidence="2 3">
    <name type="scientific">Tetrahymena thermophila (strain SB210)</name>
    <dbReference type="NCBI Taxonomy" id="312017"/>
    <lineage>
        <taxon>Eukaryota</taxon>
        <taxon>Sar</taxon>
        <taxon>Alveolata</taxon>
        <taxon>Ciliophora</taxon>
        <taxon>Intramacronucleata</taxon>
        <taxon>Oligohymenophorea</taxon>
        <taxon>Hymenostomatida</taxon>
        <taxon>Tetrahymenina</taxon>
        <taxon>Tetrahymenidae</taxon>
        <taxon>Tetrahymena</taxon>
    </lineage>
</organism>
<evidence type="ECO:0000313" key="3">
    <source>
        <dbReference type="Proteomes" id="UP000009168"/>
    </source>
</evidence>
<dbReference type="InParanoid" id="Q22T21"/>
<reference evidence="3" key="1">
    <citation type="journal article" date="2006" name="PLoS Biol.">
        <title>Macronuclear genome sequence of the ciliate Tetrahymena thermophila, a model eukaryote.</title>
        <authorList>
            <person name="Eisen J.A."/>
            <person name="Coyne R.S."/>
            <person name="Wu M."/>
            <person name="Wu D."/>
            <person name="Thiagarajan M."/>
            <person name="Wortman J.R."/>
            <person name="Badger J.H."/>
            <person name="Ren Q."/>
            <person name="Amedeo P."/>
            <person name="Jones K.M."/>
            <person name="Tallon L.J."/>
            <person name="Delcher A.L."/>
            <person name="Salzberg S.L."/>
            <person name="Silva J.C."/>
            <person name="Haas B.J."/>
            <person name="Majoros W.H."/>
            <person name="Farzad M."/>
            <person name="Carlton J.M."/>
            <person name="Smith R.K. Jr."/>
            <person name="Garg J."/>
            <person name="Pearlman R.E."/>
            <person name="Karrer K.M."/>
            <person name="Sun L."/>
            <person name="Manning G."/>
            <person name="Elde N.C."/>
            <person name="Turkewitz A.P."/>
            <person name="Asai D.J."/>
            <person name="Wilkes D.E."/>
            <person name="Wang Y."/>
            <person name="Cai H."/>
            <person name="Collins K."/>
            <person name="Stewart B.A."/>
            <person name="Lee S.R."/>
            <person name="Wilamowska K."/>
            <person name="Weinberg Z."/>
            <person name="Ruzzo W.L."/>
            <person name="Wloga D."/>
            <person name="Gaertig J."/>
            <person name="Frankel J."/>
            <person name="Tsao C.-C."/>
            <person name="Gorovsky M.A."/>
            <person name="Keeling P.J."/>
            <person name="Waller R.F."/>
            <person name="Patron N.J."/>
            <person name="Cherry J.M."/>
            <person name="Stover N.A."/>
            <person name="Krieger C.J."/>
            <person name="del Toro C."/>
            <person name="Ryder H.F."/>
            <person name="Williamson S.C."/>
            <person name="Barbeau R.A."/>
            <person name="Hamilton E.P."/>
            <person name="Orias E."/>
        </authorList>
    </citation>
    <scope>NUCLEOTIDE SEQUENCE [LARGE SCALE GENOMIC DNA]</scope>
    <source>
        <strain evidence="3">SB210</strain>
    </source>
</reference>
<gene>
    <name evidence="2" type="ORF">TTHERM_00185910</name>
</gene>
<evidence type="ECO:0000256" key="1">
    <source>
        <dbReference type="SAM" id="MobiDB-lite"/>
    </source>
</evidence>
<dbReference type="KEGG" id="tet:TTHERM_00185910"/>
<feature type="compositionally biased region" description="Polar residues" evidence="1">
    <location>
        <begin position="471"/>
        <end position="485"/>
    </location>
</feature>
<proteinExistence type="predicted"/>
<accession>Q22T21</accession>
<dbReference type="GeneID" id="7844329"/>
<dbReference type="HOGENOM" id="CLU_516329_0_0_1"/>
<feature type="compositionally biased region" description="Polar residues" evidence="1">
    <location>
        <begin position="275"/>
        <end position="298"/>
    </location>
</feature>
<dbReference type="EMBL" id="GG662840">
    <property type="protein sequence ID" value="EAR88617.3"/>
    <property type="molecule type" value="Genomic_DNA"/>
</dbReference>
<feature type="compositionally biased region" description="Low complexity" evidence="1">
    <location>
        <begin position="311"/>
        <end position="348"/>
    </location>
</feature>
<name>Q22T21_TETTS</name>
<evidence type="ECO:0000313" key="2">
    <source>
        <dbReference type="EMBL" id="EAR88617.3"/>
    </source>
</evidence>
<feature type="compositionally biased region" description="Low complexity" evidence="1">
    <location>
        <begin position="365"/>
        <end position="399"/>
    </location>
</feature>
<feature type="region of interest" description="Disordered" evidence="1">
    <location>
        <begin position="262"/>
        <end position="298"/>
    </location>
</feature>
<feature type="compositionally biased region" description="Low complexity" evidence="1">
    <location>
        <begin position="406"/>
        <end position="435"/>
    </location>
</feature>
<feature type="region of interest" description="Disordered" evidence="1">
    <location>
        <begin position="311"/>
        <end position="485"/>
    </location>
</feature>